<evidence type="ECO:0000313" key="10">
    <source>
        <dbReference type="Proteomes" id="UP000646749"/>
    </source>
</evidence>
<proteinExistence type="inferred from homology"/>
<keyword evidence="7" id="KW-0520">NAD</keyword>
<dbReference type="PANTHER" id="PTHR11434">
    <property type="entry name" value="NADH-UBIQUINONE OXIDOREDUCTASE SUBUNIT ND4L"/>
    <property type="match status" value="1"/>
</dbReference>
<sequence length="155" mass="15823">MRPAIPYVVAALLFGLGVYGVLRRRNAVLVLMSVELMLNAVNLLLVTADAAPLHAATGRPAPTVDGAAALPLTGQAFTLFVIVIAAAEVGVGLAIVLQLYRLRGTVTVDDVRLDTHTPDTGPRAIVEAPAPGTAVTAAERAAGRTAGPATEGPGR</sequence>
<dbReference type="HAMAP" id="MF_01456">
    <property type="entry name" value="NDH1_NuoK"/>
    <property type="match status" value="1"/>
</dbReference>
<comment type="subcellular location">
    <subcellularLocation>
        <location evidence="7">Cell membrane</location>
        <topology evidence="7">Multi-pass membrane protein</topology>
    </subcellularLocation>
    <subcellularLocation>
        <location evidence="1">Membrane</location>
        <topology evidence="1">Multi-pass membrane protein</topology>
    </subcellularLocation>
</comment>
<keyword evidence="10" id="KW-1185">Reference proteome</keyword>
<dbReference type="NCBIfam" id="NF004320">
    <property type="entry name" value="PRK05715.1-2"/>
    <property type="match status" value="1"/>
</dbReference>
<dbReference type="InterPro" id="IPR001133">
    <property type="entry name" value="NADH_UbQ_OxRdtase_chain4L/K"/>
</dbReference>
<dbReference type="Pfam" id="PF00420">
    <property type="entry name" value="Oxidored_q2"/>
    <property type="match status" value="1"/>
</dbReference>
<dbReference type="RefSeq" id="WP_203868141.1">
    <property type="nucleotide sequence ID" value="NZ_BONW01000021.1"/>
</dbReference>
<evidence type="ECO:0000256" key="4">
    <source>
        <dbReference type="ARBA" id="ARBA00022692"/>
    </source>
</evidence>
<reference evidence="9 10" key="1">
    <citation type="submission" date="2021-01" db="EMBL/GenBank/DDBJ databases">
        <title>Whole genome shotgun sequence of Plantactinospora endophytica NBRC 110450.</title>
        <authorList>
            <person name="Komaki H."/>
            <person name="Tamura T."/>
        </authorList>
    </citation>
    <scope>NUCLEOTIDE SEQUENCE [LARGE SCALE GENOMIC DNA]</scope>
    <source>
        <strain evidence="9 10">NBRC 110450</strain>
    </source>
</reference>
<comment type="subunit">
    <text evidence="7">NDH-1 is composed of 14 different subunits. Subunits NuoA, H, J, K, L, M, N constitute the membrane sector of the complex.</text>
</comment>
<evidence type="ECO:0000256" key="3">
    <source>
        <dbReference type="ARBA" id="ARBA00022448"/>
    </source>
</evidence>
<comment type="similarity">
    <text evidence="2 7">Belongs to the complex I subunit 4L family.</text>
</comment>
<feature type="transmembrane region" description="Helical" evidence="7">
    <location>
        <begin position="6"/>
        <end position="22"/>
    </location>
</feature>
<dbReference type="PANTHER" id="PTHR11434:SF16">
    <property type="entry name" value="NADH-UBIQUINONE OXIDOREDUCTASE CHAIN 4L"/>
    <property type="match status" value="1"/>
</dbReference>
<keyword evidence="7" id="KW-0874">Quinone</keyword>
<accession>A0ABQ4E4T9</accession>
<dbReference type="InterPro" id="IPR039428">
    <property type="entry name" value="NUOK/Mnh_C1-like"/>
</dbReference>
<keyword evidence="4 7" id="KW-0812">Transmembrane</keyword>
<keyword evidence="3 7" id="KW-0813">Transport</keyword>
<evidence type="ECO:0000256" key="1">
    <source>
        <dbReference type="ARBA" id="ARBA00004141"/>
    </source>
</evidence>
<keyword evidence="7" id="KW-1278">Translocase</keyword>
<protein>
    <recommendedName>
        <fullName evidence="7">NADH-quinone oxidoreductase subunit K</fullName>
        <ecNumber evidence="7">7.1.1.-</ecNumber>
    </recommendedName>
    <alternativeName>
        <fullName evidence="7">NADH dehydrogenase I subunit K</fullName>
    </alternativeName>
    <alternativeName>
        <fullName evidence="7">NDH-1 subunit K</fullName>
    </alternativeName>
</protein>
<comment type="catalytic activity">
    <reaction evidence="7">
        <text>a quinone + NADH + 5 H(+)(in) = a quinol + NAD(+) + 4 H(+)(out)</text>
        <dbReference type="Rhea" id="RHEA:57888"/>
        <dbReference type="ChEBI" id="CHEBI:15378"/>
        <dbReference type="ChEBI" id="CHEBI:24646"/>
        <dbReference type="ChEBI" id="CHEBI:57540"/>
        <dbReference type="ChEBI" id="CHEBI:57945"/>
        <dbReference type="ChEBI" id="CHEBI:132124"/>
    </reaction>
</comment>
<keyword evidence="5 7" id="KW-1133">Transmembrane helix</keyword>
<feature type="transmembrane region" description="Helical" evidence="7">
    <location>
        <begin position="34"/>
        <end position="56"/>
    </location>
</feature>
<comment type="caution">
    <text evidence="9">The sequence shown here is derived from an EMBL/GenBank/DDBJ whole genome shotgun (WGS) entry which is preliminary data.</text>
</comment>
<evidence type="ECO:0000256" key="8">
    <source>
        <dbReference type="SAM" id="MobiDB-lite"/>
    </source>
</evidence>
<gene>
    <name evidence="9" type="primary">nuoK1</name>
    <name evidence="7" type="synonym">nuoK</name>
    <name evidence="9" type="ORF">Pen02_46620</name>
</gene>
<comment type="function">
    <text evidence="7">NDH-1 shuttles electrons from NADH, via FMN and iron-sulfur (Fe-S) centers, to quinones in the respiratory chain. The immediate electron acceptor for the enzyme in this species is believed to be a menaquinone. Couples the redox reaction to proton translocation (for every two electrons transferred, four hydrogen ions are translocated across the cytoplasmic membrane), and thus conserves the redox energy in a proton gradient.</text>
</comment>
<dbReference type="EC" id="7.1.1.-" evidence="7"/>
<evidence type="ECO:0000256" key="2">
    <source>
        <dbReference type="ARBA" id="ARBA00010519"/>
    </source>
</evidence>
<dbReference type="Proteomes" id="UP000646749">
    <property type="component" value="Unassembled WGS sequence"/>
</dbReference>
<evidence type="ECO:0000256" key="7">
    <source>
        <dbReference type="HAMAP-Rule" id="MF_01456"/>
    </source>
</evidence>
<dbReference type="Gene3D" id="1.10.287.3510">
    <property type="match status" value="1"/>
</dbReference>
<evidence type="ECO:0000256" key="5">
    <source>
        <dbReference type="ARBA" id="ARBA00022989"/>
    </source>
</evidence>
<feature type="transmembrane region" description="Helical" evidence="7">
    <location>
        <begin position="76"/>
        <end position="97"/>
    </location>
</feature>
<keyword evidence="6 7" id="KW-0472">Membrane</keyword>
<name>A0ABQ4E4T9_9ACTN</name>
<keyword evidence="7" id="KW-1003">Cell membrane</keyword>
<feature type="region of interest" description="Disordered" evidence="8">
    <location>
        <begin position="130"/>
        <end position="155"/>
    </location>
</feature>
<organism evidence="9 10">
    <name type="scientific">Plantactinospora endophytica</name>
    <dbReference type="NCBI Taxonomy" id="673535"/>
    <lineage>
        <taxon>Bacteria</taxon>
        <taxon>Bacillati</taxon>
        <taxon>Actinomycetota</taxon>
        <taxon>Actinomycetes</taxon>
        <taxon>Micromonosporales</taxon>
        <taxon>Micromonosporaceae</taxon>
        <taxon>Plantactinospora</taxon>
    </lineage>
</organism>
<dbReference type="EMBL" id="BONW01000021">
    <property type="protein sequence ID" value="GIG89726.1"/>
    <property type="molecule type" value="Genomic_DNA"/>
</dbReference>
<evidence type="ECO:0000256" key="6">
    <source>
        <dbReference type="ARBA" id="ARBA00023136"/>
    </source>
</evidence>
<evidence type="ECO:0000313" key="9">
    <source>
        <dbReference type="EMBL" id="GIG89726.1"/>
    </source>
</evidence>